<evidence type="ECO:0000313" key="2">
    <source>
        <dbReference type="Proteomes" id="UP001558850"/>
    </source>
</evidence>
<organism evidence="1 2">
    <name type="scientific">Paraburkholderia phymatum</name>
    <dbReference type="NCBI Taxonomy" id="148447"/>
    <lineage>
        <taxon>Bacteria</taxon>
        <taxon>Pseudomonadati</taxon>
        <taxon>Pseudomonadota</taxon>
        <taxon>Betaproteobacteria</taxon>
        <taxon>Burkholderiales</taxon>
        <taxon>Burkholderiaceae</taxon>
        <taxon>Paraburkholderia</taxon>
    </lineage>
</organism>
<accession>A0ACC6TW81</accession>
<name>A0ACC6TW81_9BURK</name>
<gene>
    <name evidence="1" type="ORF">AB4Y32_07365</name>
</gene>
<reference evidence="1" key="1">
    <citation type="submission" date="2024-07" db="EMBL/GenBank/DDBJ databases">
        <title>A survey of Mimosa microsymbionts across Brazilian biomes reveals a high diversity of Paraburkholderia nodulating endemic species, but also that Cupriavidus is common as a symbiont of widespread species.</title>
        <authorList>
            <person name="Rouws L."/>
            <person name="Barauna A."/>
            <person name="Beukes C."/>
            <person name="Rouws J.R.C."/>
            <person name="De Faria S.M."/>
            <person name="Gross E."/>
            <person name="Bueno Dos Reis Junior F."/>
            <person name="Simon M.F."/>
            <person name="Maluk M."/>
            <person name="Odee D.W."/>
            <person name="Kenicer G."/>
            <person name="Young J.P.W."/>
            <person name="Reis V.M."/>
            <person name="Zilli J."/>
            <person name="James E.K."/>
        </authorList>
    </citation>
    <scope>NUCLEOTIDE SEQUENCE</scope>
    <source>
        <strain evidence="1">EG181B</strain>
    </source>
</reference>
<comment type="caution">
    <text evidence="1">The sequence shown here is derived from an EMBL/GenBank/DDBJ whole genome shotgun (WGS) entry which is preliminary data.</text>
</comment>
<proteinExistence type="predicted"/>
<evidence type="ECO:0000313" key="1">
    <source>
        <dbReference type="EMBL" id="MEX3931626.1"/>
    </source>
</evidence>
<dbReference type="EMBL" id="JBFRCH010000003">
    <property type="protein sequence ID" value="MEX3931626.1"/>
    <property type="molecule type" value="Genomic_DNA"/>
</dbReference>
<keyword evidence="2" id="KW-1185">Reference proteome</keyword>
<dbReference type="Proteomes" id="UP001558850">
    <property type="component" value="Unassembled WGS sequence"/>
</dbReference>
<protein>
    <submittedName>
        <fullName evidence="1">Uncharacterized protein</fullName>
    </submittedName>
</protein>
<sequence>MSRVPVLALSKWAHHSWLPRGVPALTERAQADANARLLMRFPQLIVMHAIPPEPWVAALPRPACAKVLRVAAALAHARSLRRVISGAAHGTFAAVIAPGVLSAIQRDSRGEYEDADLGVMLNVFDRSDMTAAGLRLALHALGDPALHVLTELRLPCAVAQRAALFRVSGMSVQNAGDVLDAAYALAGGKAC</sequence>